<reference evidence="7" key="1">
    <citation type="submission" date="2018-05" db="EMBL/GenBank/DDBJ databases">
        <authorList>
            <person name="Lanie J.A."/>
            <person name="Ng W.-L."/>
            <person name="Kazmierczak K.M."/>
            <person name="Andrzejewski T.M."/>
            <person name="Davidsen T.M."/>
            <person name="Wayne K.J."/>
            <person name="Tettelin H."/>
            <person name="Glass J.I."/>
            <person name="Rusch D."/>
            <person name="Podicherti R."/>
            <person name="Tsui H.-C.T."/>
            <person name="Winkler M.E."/>
        </authorList>
    </citation>
    <scope>NUCLEOTIDE SEQUENCE</scope>
</reference>
<dbReference type="Gene3D" id="3.40.830.10">
    <property type="entry name" value="LigB-like"/>
    <property type="match status" value="1"/>
</dbReference>
<dbReference type="InterPro" id="IPR004183">
    <property type="entry name" value="Xdiol_dOase_suB"/>
</dbReference>
<evidence type="ECO:0000256" key="1">
    <source>
        <dbReference type="ARBA" id="ARBA00001947"/>
    </source>
</evidence>
<dbReference type="PANTHER" id="PTHR30096:SF0">
    <property type="entry name" value="4,5-DOPA DIOXYGENASE EXTRADIOL-LIKE PROTEIN"/>
    <property type="match status" value="1"/>
</dbReference>
<comment type="cofactor">
    <cofactor evidence="1">
        <name>Zn(2+)</name>
        <dbReference type="ChEBI" id="CHEBI:29105"/>
    </cofactor>
</comment>
<evidence type="ECO:0000259" key="6">
    <source>
        <dbReference type="Pfam" id="PF02900"/>
    </source>
</evidence>
<dbReference type="GO" id="GO:0016702">
    <property type="term" value="F:oxidoreductase activity, acting on single donors with incorporation of molecular oxygen, incorporation of two atoms of oxygen"/>
    <property type="evidence" value="ECO:0007669"/>
    <property type="project" value="UniProtKB-ARBA"/>
</dbReference>
<organism evidence="7">
    <name type="scientific">marine metagenome</name>
    <dbReference type="NCBI Taxonomy" id="408172"/>
    <lineage>
        <taxon>unclassified sequences</taxon>
        <taxon>metagenomes</taxon>
        <taxon>ecological metagenomes</taxon>
    </lineage>
</organism>
<dbReference type="GO" id="GO:0008198">
    <property type="term" value="F:ferrous iron binding"/>
    <property type="evidence" value="ECO:0007669"/>
    <property type="project" value="InterPro"/>
</dbReference>
<gene>
    <name evidence="7" type="ORF">METZ01_LOCUS56495</name>
</gene>
<dbReference type="CDD" id="cd07363">
    <property type="entry name" value="45_DOPA_Dioxygenase"/>
    <property type="match status" value="1"/>
</dbReference>
<evidence type="ECO:0000256" key="2">
    <source>
        <dbReference type="ARBA" id="ARBA00007581"/>
    </source>
</evidence>
<keyword evidence="5" id="KW-0560">Oxidoreductase</keyword>
<protein>
    <recommendedName>
        <fullName evidence="6">Extradiol ring-cleavage dioxygenase class III enzyme subunit B domain-containing protein</fullName>
    </recommendedName>
</protein>
<evidence type="ECO:0000256" key="3">
    <source>
        <dbReference type="ARBA" id="ARBA00022723"/>
    </source>
</evidence>
<name>A0A381SJW5_9ZZZZ</name>
<dbReference type="AlphaFoldDB" id="A0A381SJW5"/>
<proteinExistence type="inferred from homology"/>
<comment type="similarity">
    <text evidence="2">Belongs to the DODA-type extradiol aromatic ring-opening dioxygenase family.</text>
</comment>
<dbReference type="PIRSF" id="PIRSF006157">
    <property type="entry name" value="Doxgns_DODA"/>
    <property type="match status" value="1"/>
</dbReference>
<sequence>MINSNQLCPVLFIPHGGGPLPLLGDESHLALVRFLKKITLSLPLPSSILIISAHWEEDKVTITNGKRPSLIYDYYGFPKETYQIEYPAPGDPVLANKIYNLFQDSGIEAKLDEQRGFDHGMFVPLKIMFPEAEIPCVQLSLINNLDPESHFKLGKALSKLRKENMLIIGSGFTFHNMQALMSQNSGVDFKNEEFEQWLIDTCTNPNYSPSLQEQKLIEWSEAPFASYCQPREEHLLPLHVCAGVSGSTAKLVFEGKVAGKKTSAFLWNDFT</sequence>
<evidence type="ECO:0000256" key="5">
    <source>
        <dbReference type="ARBA" id="ARBA00023002"/>
    </source>
</evidence>
<dbReference type="SUPFAM" id="SSF53213">
    <property type="entry name" value="LigB-like"/>
    <property type="match status" value="1"/>
</dbReference>
<feature type="domain" description="Extradiol ring-cleavage dioxygenase class III enzyme subunit B" evidence="6">
    <location>
        <begin position="44"/>
        <end position="248"/>
    </location>
</feature>
<evidence type="ECO:0000313" key="7">
    <source>
        <dbReference type="EMBL" id="SVA03641.1"/>
    </source>
</evidence>
<dbReference type="InterPro" id="IPR014436">
    <property type="entry name" value="Extradiol_dOase_DODA"/>
</dbReference>
<dbReference type="Pfam" id="PF02900">
    <property type="entry name" value="LigB"/>
    <property type="match status" value="1"/>
</dbReference>
<keyword evidence="4" id="KW-0862">Zinc</keyword>
<dbReference type="EMBL" id="UINC01003133">
    <property type="protein sequence ID" value="SVA03641.1"/>
    <property type="molecule type" value="Genomic_DNA"/>
</dbReference>
<evidence type="ECO:0000256" key="4">
    <source>
        <dbReference type="ARBA" id="ARBA00022833"/>
    </source>
</evidence>
<accession>A0A381SJW5</accession>
<keyword evidence="3" id="KW-0479">Metal-binding</keyword>
<dbReference type="GO" id="GO:0008270">
    <property type="term" value="F:zinc ion binding"/>
    <property type="evidence" value="ECO:0007669"/>
    <property type="project" value="InterPro"/>
</dbReference>
<dbReference type="PANTHER" id="PTHR30096">
    <property type="entry name" value="4,5-DOPA DIOXYGENASE EXTRADIOL-LIKE PROTEIN"/>
    <property type="match status" value="1"/>
</dbReference>